<dbReference type="SUPFAM" id="SSF52200">
    <property type="entry name" value="Toll/Interleukin receptor TIR domain"/>
    <property type="match status" value="1"/>
</dbReference>
<dbReference type="EMBL" id="HG934468">
    <property type="protein sequence ID" value="CDN32623.1"/>
    <property type="molecule type" value="Genomic_DNA"/>
</dbReference>
<protein>
    <submittedName>
        <fullName evidence="2">Conserved domain protein</fullName>
    </submittedName>
</protein>
<organism evidence="2 3">
    <name type="scientific">Mucinivorans hirudinis</name>
    <dbReference type="NCBI Taxonomy" id="1433126"/>
    <lineage>
        <taxon>Bacteria</taxon>
        <taxon>Pseudomonadati</taxon>
        <taxon>Bacteroidota</taxon>
        <taxon>Bacteroidia</taxon>
        <taxon>Bacteroidales</taxon>
        <taxon>Rikenellaceae</taxon>
        <taxon>Mucinivorans</taxon>
    </lineage>
</organism>
<gene>
    <name evidence="2" type="ORF">BN938_2553</name>
</gene>
<evidence type="ECO:0000313" key="2">
    <source>
        <dbReference type="EMBL" id="CDN32623.1"/>
    </source>
</evidence>
<dbReference type="GO" id="GO:0007165">
    <property type="term" value="P:signal transduction"/>
    <property type="evidence" value="ECO:0007669"/>
    <property type="project" value="InterPro"/>
</dbReference>
<dbReference type="PATRIC" id="fig|1433126.3.peg.2528"/>
<dbReference type="Pfam" id="PF13676">
    <property type="entry name" value="TIR_2"/>
    <property type="match status" value="1"/>
</dbReference>
<keyword evidence="3" id="KW-1185">Reference proteome</keyword>
<evidence type="ECO:0000313" key="3">
    <source>
        <dbReference type="Proteomes" id="UP000027616"/>
    </source>
</evidence>
<dbReference type="HOGENOM" id="CLU_090990_0_0_10"/>
<dbReference type="Proteomes" id="UP000027616">
    <property type="component" value="Chromosome I"/>
</dbReference>
<proteinExistence type="predicted"/>
<reference evidence="2 3" key="1">
    <citation type="journal article" date="2015" name="Genome Announc.">
        <title>Complete Genome Sequence of the Novel Leech Symbiont Mucinivorans hirudinis M3T.</title>
        <authorList>
            <person name="Nelson M.C."/>
            <person name="Bomar L."/>
            <person name="Graf J."/>
        </authorList>
    </citation>
    <scope>NUCLEOTIDE SEQUENCE [LARGE SCALE GENOMIC DNA]</scope>
    <source>
        <strain evidence="3">M3</strain>
    </source>
</reference>
<evidence type="ECO:0000259" key="1">
    <source>
        <dbReference type="PROSITE" id="PS50104"/>
    </source>
</evidence>
<feature type="domain" description="TIR" evidence="1">
    <location>
        <begin position="160"/>
        <end position="319"/>
    </location>
</feature>
<sequence length="319" mass="36247">MNSQYLDSLNAPLQLQPNITLRNVERIIKRLIENGKQVKTTTVNQNLVYHQWVTSVDEQLQQLFVNNSSYNTMFLRFHSLLKPCIQQPKSFLDNSPYANPYGVKLSSTTPQNQFITIDNCIDDAIEAIEEMALGIGIDLNPKVTAVEDKKPQQAQSVKSDNPKIFISHSSDDEKIVKSFVTQILRLGCGLQPKDIICTSLESMGVKTGEDIRNCLKNNLKDCEYVFFMISDNYQKSGICLNEMGAAWVLDKKVKPFLFPNLNFTDLGWLYEISKGSTLDNESALDHLRDELLEAYALIKKPQTADWNIQKNEFLTQLKG</sequence>
<dbReference type="OrthoDB" id="4772211at2"/>
<name>A0A060RDY8_9BACT</name>
<dbReference type="InterPro" id="IPR000157">
    <property type="entry name" value="TIR_dom"/>
</dbReference>
<dbReference type="PROSITE" id="PS50104">
    <property type="entry name" value="TIR"/>
    <property type="match status" value="1"/>
</dbReference>
<dbReference type="eggNOG" id="ENOG50332G0">
    <property type="taxonomic scope" value="Bacteria"/>
</dbReference>
<dbReference type="AlphaFoldDB" id="A0A060RDY8"/>
<accession>A0A060RDY8</accession>
<dbReference type="InterPro" id="IPR035897">
    <property type="entry name" value="Toll_tir_struct_dom_sf"/>
</dbReference>
<dbReference type="Gene3D" id="3.40.50.10140">
    <property type="entry name" value="Toll/interleukin-1 receptor homology (TIR) domain"/>
    <property type="match status" value="1"/>
</dbReference>
<dbReference type="SMART" id="SM00255">
    <property type="entry name" value="TIR"/>
    <property type="match status" value="1"/>
</dbReference>
<dbReference type="STRING" id="1433126.BN938_2553"/>
<dbReference type="KEGG" id="rbc:BN938_2553"/>